<feature type="active site" description="Nucleophile" evidence="4">
    <location>
        <position position="177"/>
    </location>
</feature>
<evidence type="ECO:0000256" key="2">
    <source>
        <dbReference type="ARBA" id="ARBA00022797"/>
    </source>
</evidence>
<dbReference type="InterPro" id="IPR016292">
    <property type="entry name" value="Epoxide_hydrolase"/>
</dbReference>
<name>A0A1R1AZF7_PAELA</name>
<comment type="caution">
    <text evidence="7">The sequence shown here is derived from an EMBL/GenBank/DDBJ whole genome shotgun (WGS) entry which is preliminary data.</text>
</comment>
<reference evidence="7 8" key="1">
    <citation type="submission" date="2016-11" db="EMBL/GenBank/DDBJ databases">
        <title>Paenibacillus species isolates.</title>
        <authorList>
            <person name="Beno S.M."/>
        </authorList>
    </citation>
    <scope>NUCLEOTIDE SEQUENCE [LARGE SCALE GENOMIC DNA]</scope>
    <source>
        <strain evidence="7 8">FSL F4-0100</strain>
    </source>
</reference>
<dbReference type="RefSeq" id="WP_076323867.1">
    <property type="nucleotide sequence ID" value="NZ_MRTF01000006.1"/>
</dbReference>
<dbReference type="InterPro" id="IPR010497">
    <property type="entry name" value="Epoxide_hydro_N"/>
</dbReference>
<dbReference type="SUPFAM" id="SSF53474">
    <property type="entry name" value="alpha/beta-Hydrolases"/>
    <property type="match status" value="1"/>
</dbReference>
<dbReference type="PANTHER" id="PTHR21661:SF35">
    <property type="entry name" value="EPOXIDE HYDROLASE"/>
    <property type="match status" value="1"/>
</dbReference>
<feature type="domain" description="Epoxide hydrolase N-terminal" evidence="6">
    <location>
        <begin position="3"/>
        <end position="108"/>
    </location>
</feature>
<dbReference type="Proteomes" id="UP000187074">
    <property type="component" value="Unassembled WGS sequence"/>
</dbReference>
<evidence type="ECO:0000256" key="5">
    <source>
        <dbReference type="SAM" id="MobiDB-lite"/>
    </source>
</evidence>
<feature type="active site" description="Proton acceptor" evidence="4">
    <location>
        <position position="360"/>
    </location>
</feature>
<dbReference type="AlphaFoldDB" id="A0A1R1AZF7"/>
<dbReference type="InterPro" id="IPR000639">
    <property type="entry name" value="Epox_hydrolase-like"/>
</dbReference>
<dbReference type="Pfam" id="PF06441">
    <property type="entry name" value="EHN"/>
    <property type="match status" value="1"/>
</dbReference>
<proteinExistence type="inferred from homology"/>
<keyword evidence="2" id="KW-0058">Aromatic hydrocarbons catabolism</keyword>
<dbReference type="GO" id="GO:0004301">
    <property type="term" value="F:epoxide hydrolase activity"/>
    <property type="evidence" value="ECO:0007669"/>
    <property type="project" value="TreeGrafter"/>
</dbReference>
<dbReference type="OrthoDB" id="9780765at2"/>
<keyword evidence="3 7" id="KW-0378">Hydrolase</keyword>
<evidence type="ECO:0000256" key="4">
    <source>
        <dbReference type="PIRSR" id="PIRSR001112-1"/>
    </source>
</evidence>
<evidence type="ECO:0000256" key="3">
    <source>
        <dbReference type="ARBA" id="ARBA00022801"/>
    </source>
</evidence>
<dbReference type="Gene3D" id="3.40.50.1820">
    <property type="entry name" value="alpha/beta hydrolase"/>
    <property type="match status" value="1"/>
</dbReference>
<accession>A0A1R1AZF7</accession>
<evidence type="ECO:0000313" key="7">
    <source>
        <dbReference type="EMBL" id="OME91475.1"/>
    </source>
</evidence>
<dbReference type="STRING" id="1401.BK123_18645"/>
<sequence length="389" mass="44439">MKIQPFSFQIEPAALDDLYRRLDMTRWPDEIPGGQWDYGIPLDFMKDMAAYWRHEFDWGAFQRSIHTFPNYIAEIDGVDIHFIHIKGSGEHPIPLLIAHGWPSSFYEMLELIPYLTNPEQFGGHEEDSFDVVIPSIPGHGFSGIELRPGFEDRQAGELLMKLMTELGYERFGAHGYDIGASILGLMCLDHPDRFIGYHTTSPGNPSPYLDSNSTLSAEEAEFLDYQKQWGREEGAYAHILGTRPQTAAYGLHDSPVALAAFILEKWHYWTSPEDGDVLQHFNKAQLMANVSIYWLTQSINASNRYYYEGKHTRWPGPKESSPVPHGVTLSAQRNERPPRSYVERIFPNVIHWKDLNAGGHFIAAEQPAWIAEQIMAFFKLLRDSPQDVV</sequence>
<dbReference type="PRINTS" id="PR00412">
    <property type="entry name" value="EPOXHYDRLASE"/>
</dbReference>
<gene>
    <name evidence="7" type="ORF">BK123_18645</name>
</gene>
<evidence type="ECO:0000259" key="6">
    <source>
        <dbReference type="Pfam" id="PF06441"/>
    </source>
</evidence>
<dbReference type="InterPro" id="IPR029058">
    <property type="entry name" value="AB_hydrolase_fold"/>
</dbReference>
<dbReference type="PANTHER" id="PTHR21661">
    <property type="entry name" value="EPOXIDE HYDROLASE 1-RELATED"/>
    <property type="match status" value="1"/>
</dbReference>
<organism evidence="7 8">
    <name type="scientific">Paenibacillus lautus</name>
    <name type="common">Bacillus lautus</name>
    <dbReference type="NCBI Taxonomy" id="1401"/>
    <lineage>
        <taxon>Bacteria</taxon>
        <taxon>Bacillati</taxon>
        <taxon>Bacillota</taxon>
        <taxon>Bacilli</taxon>
        <taxon>Bacillales</taxon>
        <taxon>Paenibacillaceae</taxon>
        <taxon>Paenibacillus</taxon>
    </lineage>
</organism>
<dbReference type="EMBL" id="MRTF01000006">
    <property type="protein sequence ID" value="OME91475.1"/>
    <property type="molecule type" value="Genomic_DNA"/>
</dbReference>
<evidence type="ECO:0000256" key="1">
    <source>
        <dbReference type="ARBA" id="ARBA00010088"/>
    </source>
</evidence>
<dbReference type="PIRSF" id="PIRSF001112">
    <property type="entry name" value="Epoxide_hydrolase"/>
    <property type="match status" value="1"/>
</dbReference>
<dbReference type="SMR" id="A0A1R1AZF7"/>
<feature type="region of interest" description="Disordered" evidence="5">
    <location>
        <begin position="316"/>
        <end position="335"/>
    </location>
</feature>
<evidence type="ECO:0000313" key="8">
    <source>
        <dbReference type="Proteomes" id="UP000187074"/>
    </source>
</evidence>
<protein>
    <submittedName>
        <fullName evidence="7">Epoxide hydrolase</fullName>
    </submittedName>
</protein>
<comment type="similarity">
    <text evidence="1">Belongs to the peptidase S33 family.</text>
</comment>
<feature type="active site" description="Proton donor" evidence="4">
    <location>
        <position position="306"/>
    </location>
</feature>
<dbReference type="GO" id="GO:0097176">
    <property type="term" value="P:epoxide metabolic process"/>
    <property type="evidence" value="ECO:0007669"/>
    <property type="project" value="TreeGrafter"/>
</dbReference>